<proteinExistence type="predicted"/>
<reference evidence="1" key="1">
    <citation type="submission" date="2021-06" db="EMBL/GenBank/DDBJ databases">
        <title>Comparative genomics, transcriptomics and evolutionary studies reveal genomic signatures of adaptation to plant cell wall in hemibiotrophic fungi.</title>
        <authorList>
            <consortium name="DOE Joint Genome Institute"/>
            <person name="Baroncelli R."/>
            <person name="Diaz J.F."/>
            <person name="Benocci T."/>
            <person name="Peng M."/>
            <person name="Battaglia E."/>
            <person name="Haridas S."/>
            <person name="Andreopoulos W."/>
            <person name="Labutti K."/>
            <person name="Pangilinan J."/>
            <person name="Floch G.L."/>
            <person name="Makela M.R."/>
            <person name="Henrissat B."/>
            <person name="Grigoriev I.V."/>
            <person name="Crouch J.A."/>
            <person name="De Vries R.P."/>
            <person name="Sukno S.A."/>
            <person name="Thon M.R."/>
        </authorList>
    </citation>
    <scope>NUCLEOTIDE SEQUENCE</scope>
    <source>
        <strain evidence="1">CBS 193.32</strain>
    </source>
</reference>
<sequence>MGLETRDEKGVSSLHFVCRTWNVSNHPKEASVIGGCGMWEEKRVLVSAGAAQAANARDAVPSECISSASATFSSSMGHGIVRYKVSKCPDRENRTRFAIDQLTPSQVEFHSSGVRSVIVGQCEGIAQVSVMNTSLSESQPIMGMSWPSNRARRRRESRARVNWLDCCKRATPI</sequence>
<evidence type="ECO:0000313" key="1">
    <source>
        <dbReference type="EMBL" id="KAK1688698.1"/>
    </source>
</evidence>
<accession>A0AAJ0AQV8</accession>
<dbReference type="GeneID" id="85456526"/>
<comment type="caution">
    <text evidence="1">The sequence shown here is derived from an EMBL/GenBank/DDBJ whole genome shotgun (WGS) entry which is preliminary data.</text>
</comment>
<dbReference type="AlphaFoldDB" id="A0AAJ0AQV8"/>
<dbReference type="RefSeq" id="XP_060432393.1">
    <property type="nucleotide sequence ID" value="XM_060572000.1"/>
</dbReference>
<dbReference type="EMBL" id="JAHMHR010000010">
    <property type="protein sequence ID" value="KAK1688698.1"/>
    <property type="molecule type" value="Genomic_DNA"/>
</dbReference>
<gene>
    <name evidence="1" type="ORF">BDP55DRAFT_629263</name>
</gene>
<organism evidence="1 2">
    <name type="scientific">Colletotrichum godetiae</name>
    <dbReference type="NCBI Taxonomy" id="1209918"/>
    <lineage>
        <taxon>Eukaryota</taxon>
        <taxon>Fungi</taxon>
        <taxon>Dikarya</taxon>
        <taxon>Ascomycota</taxon>
        <taxon>Pezizomycotina</taxon>
        <taxon>Sordariomycetes</taxon>
        <taxon>Hypocreomycetidae</taxon>
        <taxon>Glomerellales</taxon>
        <taxon>Glomerellaceae</taxon>
        <taxon>Colletotrichum</taxon>
        <taxon>Colletotrichum acutatum species complex</taxon>
    </lineage>
</organism>
<dbReference type="Proteomes" id="UP001224890">
    <property type="component" value="Unassembled WGS sequence"/>
</dbReference>
<keyword evidence="2" id="KW-1185">Reference proteome</keyword>
<protein>
    <submittedName>
        <fullName evidence="1">Uncharacterized protein</fullName>
    </submittedName>
</protein>
<evidence type="ECO:0000313" key="2">
    <source>
        <dbReference type="Proteomes" id="UP001224890"/>
    </source>
</evidence>
<name>A0AAJ0AQV8_9PEZI</name>